<accession>A0A0L0HC25</accession>
<sequence length="193" mass="21185">MSAAGHQNESPVRQHETDSLPSTTTETPARAHHPHRQRHRHTGRSGTAHALDSNFVLAATRFAETGEVEKSRRKKSANRDLFREGRYVGGSGDDELAVRESKHHRQKGGHSTPIERESIDQRGLSKGSSHAATVFQPAGGTSPVYPRQQEPSCARSPVQIYLWPMLQVEQRTYTNAPPSTPTSSSVPAPAQAR</sequence>
<dbReference type="Proteomes" id="UP000053201">
    <property type="component" value="Unassembled WGS sequence"/>
</dbReference>
<feature type="compositionally biased region" description="Basic residues" evidence="1">
    <location>
        <begin position="30"/>
        <end position="43"/>
    </location>
</feature>
<proteinExistence type="predicted"/>
<feature type="compositionally biased region" description="Polar residues" evidence="1">
    <location>
        <begin position="1"/>
        <end position="11"/>
    </location>
</feature>
<evidence type="ECO:0000313" key="2">
    <source>
        <dbReference type="EMBL" id="KNC98737.1"/>
    </source>
</evidence>
<evidence type="ECO:0000256" key="1">
    <source>
        <dbReference type="SAM" id="MobiDB-lite"/>
    </source>
</evidence>
<feature type="region of interest" description="Disordered" evidence="1">
    <location>
        <begin position="1"/>
        <end position="153"/>
    </location>
</feature>
<gene>
    <name evidence="2" type="ORF">SPPG_09300</name>
</gene>
<feature type="compositionally biased region" description="Basic and acidic residues" evidence="1">
    <location>
        <begin position="77"/>
        <end position="86"/>
    </location>
</feature>
<dbReference type="EMBL" id="KQ257459">
    <property type="protein sequence ID" value="KNC98737.1"/>
    <property type="molecule type" value="Genomic_DNA"/>
</dbReference>
<dbReference type="VEuPathDB" id="FungiDB:SPPG_09300"/>
<dbReference type="GeneID" id="27692425"/>
<dbReference type="RefSeq" id="XP_016606777.1">
    <property type="nucleotide sequence ID" value="XM_016757459.1"/>
</dbReference>
<organism evidence="2 3">
    <name type="scientific">Spizellomyces punctatus (strain DAOM BR117)</name>
    <dbReference type="NCBI Taxonomy" id="645134"/>
    <lineage>
        <taxon>Eukaryota</taxon>
        <taxon>Fungi</taxon>
        <taxon>Fungi incertae sedis</taxon>
        <taxon>Chytridiomycota</taxon>
        <taxon>Chytridiomycota incertae sedis</taxon>
        <taxon>Chytridiomycetes</taxon>
        <taxon>Spizellomycetales</taxon>
        <taxon>Spizellomycetaceae</taxon>
        <taxon>Spizellomyces</taxon>
    </lineage>
</organism>
<evidence type="ECO:0000313" key="3">
    <source>
        <dbReference type="Proteomes" id="UP000053201"/>
    </source>
</evidence>
<keyword evidence="3" id="KW-1185">Reference proteome</keyword>
<feature type="region of interest" description="Disordered" evidence="1">
    <location>
        <begin position="172"/>
        <end position="193"/>
    </location>
</feature>
<protein>
    <submittedName>
        <fullName evidence="2">Uncharacterized protein</fullName>
    </submittedName>
</protein>
<name>A0A0L0HC25_SPIPD</name>
<reference evidence="2 3" key="1">
    <citation type="submission" date="2009-08" db="EMBL/GenBank/DDBJ databases">
        <title>The Genome Sequence of Spizellomyces punctatus strain DAOM BR117.</title>
        <authorList>
            <consortium name="The Broad Institute Genome Sequencing Platform"/>
            <person name="Russ C."/>
            <person name="Cuomo C."/>
            <person name="Shea T."/>
            <person name="Young S.K."/>
            <person name="Zeng Q."/>
            <person name="Koehrsen M."/>
            <person name="Haas B."/>
            <person name="Borodovsky M."/>
            <person name="Guigo R."/>
            <person name="Alvarado L."/>
            <person name="Berlin A."/>
            <person name="Bochicchio J."/>
            <person name="Borenstein D."/>
            <person name="Chapman S."/>
            <person name="Chen Z."/>
            <person name="Engels R."/>
            <person name="Freedman E."/>
            <person name="Gellesch M."/>
            <person name="Goldberg J."/>
            <person name="Griggs A."/>
            <person name="Gujja S."/>
            <person name="Heiman D."/>
            <person name="Hepburn T."/>
            <person name="Howarth C."/>
            <person name="Jen D."/>
            <person name="Larson L."/>
            <person name="Lewis B."/>
            <person name="Mehta T."/>
            <person name="Park D."/>
            <person name="Pearson M."/>
            <person name="Roberts A."/>
            <person name="Saif S."/>
            <person name="Shenoy N."/>
            <person name="Sisk P."/>
            <person name="Stolte C."/>
            <person name="Sykes S."/>
            <person name="Thomson T."/>
            <person name="Walk T."/>
            <person name="White J."/>
            <person name="Yandava C."/>
            <person name="Burger G."/>
            <person name="Gray M.W."/>
            <person name="Holland P.W.H."/>
            <person name="King N."/>
            <person name="Lang F.B.F."/>
            <person name="Roger A.J."/>
            <person name="Ruiz-Trillo I."/>
            <person name="Lander E."/>
            <person name="Nusbaum C."/>
        </authorList>
    </citation>
    <scope>NUCLEOTIDE SEQUENCE [LARGE SCALE GENOMIC DNA]</scope>
    <source>
        <strain evidence="2 3">DAOM BR117</strain>
    </source>
</reference>
<dbReference type="AlphaFoldDB" id="A0A0L0HC25"/>
<dbReference type="InParanoid" id="A0A0L0HC25"/>